<dbReference type="Pfam" id="PF00753">
    <property type="entry name" value="Lactamase_B"/>
    <property type="match status" value="1"/>
</dbReference>
<accession>A0ABN1PLA5</accession>
<keyword evidence="4" id="KW-0862">Zinc</keyword>
<name>A0ABN1PLA5_9ACTN</name>
<dbReference type="InterPro" id="IPR036866">
    <property type="entry name" value="RibonucZ/Hydroxyglut_hydro"/>
</dbReference>
<evidence type="ECO:0000313" key="6">
    <source>
        <dbReference type="EMBL" id="GAA0929318.1"/>
    </source>
</evidence>
<evidence type="ECO:0000259" key="5">
    <source>
        <dbReference type="SMART" id="SM00849"/>
    </source>
</evidence>
<gene>
    <name evidence="6" type="ORF">GCM10009554_11590</name>
</gene>
<protein>
    <submittedName>
        <fullName evidence="6">MBL fold metallo-hydrolase</fullName>
    </submittedName>
</protein>
<dbReference type="PANTHER" id="PTHR42978">
    <property type="entry name" value="QUORUM-QUENCHING LACTONASE YTNP-RELATED-RELATED"/>
    <property type="match status" value="1"/>
</dbReference>
<comment type="caution">
    <text evidence="6">The sequence shown here is derived from an EMBL/GenBank/DDBJ whole genome shotgun (WGS) entry which is preliminary data.</text>
</comment>
<keyword evidence="2" id="KW-0479">Metal-binding</keyword>
<reference evidence="6 7" key="1">
    <citation type="journal article" date="2019" name="Int. J. Syst. Evol. Microbiol.">
        <title>The Global Catalogue of Microorganisms (GCM) 10K type strain sequencing project: providing services to taxonomists for standard genome sequencing and annotation.</title>
        <authorList>
            <consortium name="The Broad Institute Genomics Platform"/>
            <consortium name="The Broad Institute Genome Sequencing Center for Infectious Disease"/>
            <person name="Wu L."/>
            <person name="Ma J."/>
        </authorList>
    </citation>
    <scope>NUCLEOTIDE SEQUENCE [LARGE SCALE GENOMIC DNA]</scope>
    <source>
        <strain evidence="6 7">JCM 10977</strain>
    </source>
</reference>
<keyword evidence="7" id="KW-1185">Reference proteome</keyword>
<evidence type="ECO:0000313" key="7">
    <source>
        <dbReference type="Proteomes" id="UP001500542"/>
    </source>
</evidence>
<evidence type="ECO:0000256" key="2">
    <source>
        <dbReference type="ARBA" id="ARBA00022723"/>
    </source>
</evidence>
<dbReference type="Gene3D" id="3.60.15.10">
    <property type="entry name" value="Ribonuclease Z/Hydroxyacylglutathione hydrolase-like"/>
    <property type="match status" value="1"/>
</dbReference>
<dbReference type="PANTHER" id="PTHR42978:SF6">
    <property type="entry name" value="QUORUM-QUENCHING LACTONASE YTNP-RELATED"/>
    <property type="match status" value="1"/>
</dbReference>
<evidence type="ECO:0000256" key="1">
    <source>
        <dbReference type="ARBA" id="ARBA00007749"/>
    </source>
</evidence>
<dbReference type="EMBL" id="BAAAHK010000003">
    <property type="protein sequence ID" value="GAA0929318.1"/>
    <property type="molecule type" value="Genomic_DNA"/>
</dbReference>
<proteinExistence type="inferred from homology"/>
<organism evidence="6 7">
    <name type="scientific">Kribbella koreensis</name>
    <dbReference type="NCBI Taxonomy" id="57909"/>
    <lineage>
        <taxon>Bacteria</taxon>
        <taxon>Bacillati</taxon>
        <taxon>Actinomycetota</taxon>
        <taxon>Actinomycetes</taxon>
        <taxon>Propionibacteriales</taxon>
        <taxon>Kribbellaceae</taxon>
        <taxon>Kribbella</taxon>
    </lineage>
</organism>
<comment type="similarity">
    <text evidence="1">Belongs to the metallo-beta-lactamase superfamily.</text>
</comment>
<dbReference type="Proteomes" id="UP001500542">
    <property type="component" value="Unassembled WGS sequence"/>
</dbReference>
<dbReference type="RefSeq" id="WP_343965548.1">
    <property type="nucleotide sequence ID" value="NZ_BAAAHK010000003.1"/>
</dbReference>
<sequence length="307" mass="32551">MPGTLGEQSAVRVWEQDGVRLTFVVDGAMGLIPQEFFPEIPESYWAAHPEALDEQGLVAMSAGGLLVERDGRAILLDVGLGDYQGPIPIGDSIIGYANSGSLPEVLKSAGLSPDEIEAVAFTHLHVDHTGWAFTAGDKPSKYFPTARYLIADSEWAPHGRGELIPGAPARSAVIEPLIPDHTEIADGEEIFPGVHALLTPGHSPGHTAYVITAGDTRVIAFGDGFHIPAQITNPTWPSRPDVDAAAVLAARTTLLTELTKPNTIAFACHFGDQPFGQVLTTPAGTATWHPIPSTPLAPPPRLLPTRP</sequence>
<dbReference type="SUPFAM" id="SSF56281">
    <property type="entry name" value="Metallo-hydrolase/oxidoreductase"/>
    <property type="match status" value="1"/>
</dbReference>
<feature type="domain" description="Metallo-beta-lactamase" evidence="5">
    <location>
        <begin position="61"/>
        <end position="269"/>
    </location>
</feature>
<evidence type="ECO:0000256" key="3">
    <source>
        <dbReference type="ARBA" id="ARBA00022801"/>
    </source>
</evidence>
<dbReference type="InterPro" id="IPR051013">
    <property type="entry name" value="MBL_superfamily_lactonases"/>
</dbReference>
<evidence type="ECO:0000256" key="4">
    <source>
        <dbReference type="ARBA" id="ARBA00022833"/>
    </source>
</evidence>
<dbReference type="SMART" id="SM00849">
    <property type="entry name" value="Lactamase_B"/>
    <property type="match status" value="1"/>
</dbReference>
<keyword evidence="3" id="KW-0378">Hydrolase</keyword>
<dbReference type="InterPro" id="IPR001279">
    <property type="entry name" value="Metallo-B-lactamas"/>
</dbReference>